<dbReference type="EMBL" id="LAZR01007709">
    <property type="protein sequence ID" value="KKM83473.1"/>
    <property type="molecule type" value="Genomic_DNA"/>
</dbReference>
<organism evidence="1">
    <name type="scientific">marine sediment metagenome</name>
    <dbReference type="NCBI Taxonomy" id="412755"/>
    <lineage>
        <taxon>unclassified sequences</taxon>
        <taxon>metagenomes</taxon>
        <taxon>ecological metagenomes</taxon>
    </lineage>
</organism>
<proteinExistence type="predicted"/>
<dbReference type="AlphaFoldDB" id="A0A0F9KNE1"/>
<name>A0A0F9KNE1_9ZZZZ</name>
<evidence type="ECO:0008006" key="2">
    <source>
        <dbReference type="Google" id="ProtNLM"/>
    </source>
</evidence>
<evidence type="ECO:0000313" key="1">
    <source>
        <dbReference type="EMBL" id="KKM83473.1"/>
    </source>
</evidence>
<reference evidence="1" key="1">
    <citation type="journal article" date="2015" name="Nature">
        <title>Complex archaea that bridge the gap between prokaryotes and eukaryotes.</title>
        <authorList>
            <person name="Spang A."/>
            <person name="Saw J.H."/>
            <person name="Jorgensen S.L."/>
            <person name="Zaremba-Niedzwiedzka K."/>
            <person name="Martijn J."/>
            <person name="Lind A.E."/>
            <person name="van Eijk R."/>
            <person name="Schleper C."/>
            <person name="Guy L."/>
            <person name="Ettema T.J."/>
        </authorList>
    </citation>
    <scope>NUCLEOTIDE SEQUENCE</scope>
</reference>
<gene>
    <name evidence="1" type="ORF">LCGC14_1309130</name>
</gene>
<sequence>MADNGAIGKMVEQSAQSRFSSDPDVTGSGIANVISGIVKAGELLPAWWSRQRDIDISRFLLQSDHMQSAGYKVTTKLTSIKPRVEPRDSNIKSSIALADEFNTILYENWELGEGWQVGFAKDLEQFFFRDNGFFREITGDGPKDGPIVGMPTGSISLDSFRCTRTSSPEFPVIYHDTDGQRYKFHKTRVMFASQAPSPIATMNGVGRCWITRAINTAQNIADILVYKQEKLGSRPARQMLIGRGITAEQLFDAIFDAEESMDNKGLRLYAKTIAIGSQSADVGVDRIDLASVPDGFDERTSIELGMFAIALAIGIPPRDLWPASTTGATKADAETQHISGSAGYQAILDLFAFLIGGSPLGSKQNIMGKFLPRSLKLVFDFIDDEQDARVAQNSSIRAATREKDLADGVVTIRVAREQALKASDISQAQFEELELTDSRLPDGGSVLNLFLSVDPGMQRLLSISTANPLDIEANIENADFILEQIKEAILLAQLQSVNASTSRLKSQAKQAVRALTELERLYRPVEAPIDGEPPQPDDTTNPVAEENAVIQEEKAHGLLERDIIYFAPLDAQRANYRQANKSDMLNGEQCTACRFNERDTICSLFNFNFTRGFTCDRFEDRTTSATLRRQSVRIRR</sequence>
<comment type="caution">
    <text evidence="1">The sequence shown here is derived from an EMBL/GenBank/DDBJ whole genome shotgun (WGS) entry which is preliminary data.</text>
</comment>
<accession>A0A0F9KNE1</accession>
<protein>
    <recommendedName>
        <fullName evidence="2">Portal protein</fullName>
    </recommendedName>
</protein>